<dbReference type="InterPro" id="IPR036691">
    <property type="entry name" value="Endo/exonu/phosph_ase_sf"/>
</dbReference>
<dbReference type="EMBL" id="FN554970">
    <property type="protein sequence ID" value="CBH12872.1"/>
    <property type="molecule type" value="Genomic_DNA"/>
</dbReference>
<dbReference type="KEGG" id="tbg:TbgDal_VII7502"/>
<dbReference type="RefSeq" id="XP_011775151.1">
    <property type="nucleotide sequence ID" value="XM_011776849.1"/>
</dbReference>
<evidence type="ECO:0000313" key="2">
    <source>
        <dbReference type="Proteomes" id="UP000002316"/>
    </source>
</evidence>
<dbReference type="Proteomes" id="UP000002316">
    <property type="component" value="Chromosome 7"/>
</dbReference>
<dbReference type="GeneID" id="23863051"/>
<dbReference type="AlphaFoldDB" id="C9ZTY6"/>
<name>C9ZTY6_TRYB9</name>
<dbReference type="SUPFAM" id="SSF56219">
    <property type="entry name" value="DNase I-like"/>
    <property type="match status" value="1"/>
</dbReference>
<proteinExistence type="predicted"/>
<evidence type="ECO:0000313" key="1">
    <source>
        <dbReference type="EMBL" id="CBH12872.1"/>
    </source>
</evidence>
<protein>
    <submittedName>
        <fullName evidence="1">Uncharacterized protein</fullName>
    </submittedName>
</protein>
<accession>C9ZTY6</accession>
<gene>
    <name evidence="1" type="ORF">TbgDal_VII7502</name>
</gene>
<organism evidence="1 2">
    <name type="scientific">Trypanosoma brucei gambiense (strain MHOM/CI/86/DAL972)</name>
    <dbReference type="NCBI Taxonomy" id="679716"/>
    <lineage>
        <taxon>Eukaryota</taxon>
        <taxon>Discoba</taxon>
        <taxon>Euglenozoa</taxon>
        <taxon>Kinetoplastea</taxon>
        <taxon>Metakinetoplastina</taxon>
        <taxon>Trypanosomatida</taxon>
        <taxon>Trypanosomatidae</taxon>
        <taxon>Trypanosoma</taxon>
    </lineage>
</organism>
<reference evidence="2" key="1">
    <citation type="journal article" date="2010" name="PLoS Negl. Trop. Dis.">
        <title>The genome sequence of Trypanosoma brucei gambiense, causative agent of chronic human african trypanosomiasis.</title>
        <authorList>
            <person name="Jackson A.P."/>
            <person name="Sanders M."/>
            <person name="Berry A."/>
            <person name="McQuillan J."/>
            <person name="Aslett M.A."/>
            <person name="Quail M.A."/>
            <person name="Chukualim B."/>
            <person name="Capewell P."/>
            <person name="MacLeod A."/>
            <person name="Melville S.E."/>
            <person name="Gibson W."/>
            <person name="Barry J.D."/>
            <person name="Berriman M."/>
            <person name="Hertz-Fowler C."/>
        </authorList>
    </citation>
    <scope>NUCLEOTIDE SEQUENCE [LARGE SCALE GENOMIC DNA]</scope>
    <source>
        <strain evidence="2">MHOM/CI/86/DAL972</strain>
    </source>
</reference>
<sequence length="212" mass="22857">MGNTAVLRLRHHTAQGSAASCWDTVFHLSVPGHVPACHQQYIIRTKMLLSGDVEENPGPSLRGMQWNCAGLSQGKRLALHKTLVDERIAFCLLSETRMTPGEAACFSVAGYQHHGIARNCKGGGVSILVREDQPVETGMAVVGRIEQVHATIHLTCGTALTVTSAYIPPKHTFTATDLDTLLTTDGAQLSSVQTLMHTRVGMGSREPTKYQG</sequence>
<dbReference type="Gene3D" id="3.60.10.10">
    <property type="entry name" value="Endonuclease/exonuclease/phosphatase"/>
    <property type="match status" value="1"/>
</dbReference>